<sequence length="131" mass="15215">MENTMFTLRMLPTRITSVQKRKSIDKNKNIVNIVKVGLQETMVLLPWHVRKDAILQMMVISLMLLISLKILVMLISFLMEIITITFLRMSYQLASWLLQKPSYLVGEICQIQEPIADKIAITFQEQTGYLL</sequence>
<reference evidence="2" key="1">
    <citation type="submission" date="2019-04" db="EMBL/GenBank/DDBJ databases">
        <authorList>
            <consortium name="Pathogen Informatics"/>
        </authorList>
    </citation>
    <scope>NUCLEOTIDE SEQUENCE</scope>
    <source>
        <strain evidence="2">GPSC20</strain>
    </source>
</reference>
<evidence type="ECO:0000256" key="1">
    <source>
        <dbReference type="SAM" id="Phobius"/>
    </source>
</evidence>
<organism evidence="2">
    <name type="scientific">Streptococcus pneumoniae</name>
    <dbReference type="NCBI Taxonomy" id="1313"/>
    <lineage>
        <taxon>Bacteria</taxon>
        <taxon>Bacillati</taxon>
        <taxon>Bacillota</taxon>
        <taxon>Bacilli</taxon>
        <taxon>Lactobacillales</taxon>
        <taxon>Streptococcaceae</taxon>
        <taxon>Streptococcus</taxon>
    </lineage>
</organism>
<keyword evidence="1" id="KW-1133">Transmembrane helix</keyword>
<protein>
    <submittedName>
        <fullName evidence="2">Uncharacterized protein</fullName>
    </submittedName>
</protein>
<dbReference type="AlphaFoldDB" id="A0A4J1T020"/>
<gene>
    <name evidence="2" type="ORF">SAMEA2341601_02234</name>
</gene>
<evidence type="ECO:0000313" key="2">
    <source>
        <dbReference type="EMBL" id="VNP25177.1"/>
    </source>
</evidence>
<accession>A0A4J1T020</accession>
<keyword evidence="1" id="KW-0812">Transmembrane</keyword>
<name>A0A4J1T020_STREE</name>
<keyword evidence="1" id="KW-0472">Membrane</keyword>
<proteinExistence type="predicted"/>
<feature type="transmembrane region" description="Helical" evidence="1">
    <location>
        <begin position="53"/>
        <end position="79"/>
    </location>
</feature>
<dbReference type="EMBL" id="CAATFO010000021">
    <property type="protein sequence ID" value="VNP25177.1"/>
    <property type="molecule type" value="Genomic_DNA"/>
</dbReference>